<proteinExistence type="predicted"/>
<dbReference type="EMBL" id="LBMM01019508">
    <property type="protein sequence ID" value="KMQ83523.1"/>
    <property type="molecule type" value="Genomic_DNA"/>
</dbReference>
<feature type="region of interest" description="Disordered" evidence="1">
    <location>
        <begin position="1"/>
        <end position="34"/>
    </location>
</feature>
<evidence type="ECO:0000313" key="2">
    <source>
        <dbReference type="EMBL" id="KMQ83523.1"/>
    </source>
</evidence>
<protein>
    <submittedName>
        <fullName evidence="2">Uncharacterized protein</fullName>
    </submittedName>
</protein>
<feature type="region of interest" description="Disordered" evidence="1">
    <location>
        <begin position="55"/>
        <end position="78"/>
    </location>
</feature>
<feature type="compositionally biased region" description="Basic and acidic residues" evidence="1">
    <location>
        <begin position="1"/>
        <end position="20"/>
    </location>
</feature>
<dbReference type="PaxDb" id="67767-A0A0J7JZB0"/>
<dbReference type="Proteomes" id="UP000036403">
    <property type="component" value="Unassembled WGS sequence"/>
</dbReference>
<keyword evidence="3" id="KW-1185">Reference proteome</keyword>
<comment type="caution">
    <text evidence="2">The sequence shown here is derived from an EMBL/GenBank/DDBJ whole genome shotgun (WGS) entry which is preliminary data.</text>
</comment>
<gene>
    <name evidence="2" type="ORF">RF55_19788</name>
</gene>
<organism evidence="2 3">
    <name type="scientific">Lasius niger</name>
    <name type="common">Black garden ant</name>
    <dbReference type="NCBI Taxonomy" id="67767"/>
    <lineage>
        <taxon>Eukaryota</taxon>
        <taxon>Metazoa</taxon>
        <taxon>Ecdysozoa</taxon>
        <taxon>Arthropoda</taxon>
        <taxon>Hexapoda</taxon>
        <taxon>Insecta</taxon>
        <taxon>Pterygota</taxon>
        <taxon>Neoptera</taxon>
        <taxon>Endopterygota</taxon>
        <taxon>Hymenoptera</taxon>
        <taxon>Apocrita</taxon>
        <taxon>Aculeata</taxon>
        <taxon>Formicoidea</taxon>
        <taxon>Formicidae</taxon>
        <taxon>Formicinae</taxon>
        <taxon>Lasius</taxon>
        <taxon>Lasius</taxon>
    </lineage>
</organism>
<name>A0A0J7JZB0_LASNI</name>
<feature type="compositionally biased region" description="Polar residues" evidence="1">
    <location>
        <begin position="59"/>
        <end position="69"/>
    </location>
</feature>
<evidence type="ECO:0000256" key="1">
    <source>
        <dbReference type="SAM" id="MobiDB-lite"/>
    </source>
</evidence>
<accession>A0A0J7JZB0</accession>
<dbReference type="AlphaFoldDB" id="A0A0J7JZB0"/>
<sequence length="78" mass="8606">MGDQPDKPKESLPVADKEMETNQEPGEQEPIPVFDPVMAGKVIRMEEVIAWIEPVEEAPQQSADATQITEDGANTKED</sequence>
<reference evidence="2 3" key="1">
    <citation type="submission" date="2015-04" db="EMBL/GenBank/DDBJ databases">
        <title>Lasius niger genome sequencing.</title>
        <authorList>
            <person name="Konorov E.A."/>
            <person name="Nikitin M.A."/>
            <person name="Kirill M.V."/>
            <person name="Chang P."/>
        </authorList>
    </citation>
    <scope>NUCLEOTIDE SEQUENCE [LARGE SCALE GENOMIC DNA]</scope>
    <source>
        <tissue evidence="2">Whole</tissue>
    </source>
</reference>
<evidence type="ECO:0000313" key="3">
    <source>
        <dbReference type="Proteomes" id="UP000036403"/>
    </source>
</evidence>